<sequence length="179" mass="18712">TPTASQGAHRVPWILENILNTDSRENLSDPFANSGLPFPSLSRPCTGAEQSVDHAGPGALALHAPPRPLHAPAPPLPAPGPLGLCDVTGATGAPVRSGILQRLAWQAQDQGPPLGLVETSGKAKTVTTLESSWKGIHFQIFLVEIDAFSSSHRPRTLRTKQFQGASALTAQGGAQSLPQ</sequence>
<organism evidence="1 2">
    <name type="scientific">Monodon monoceros</name>
    <name type="common">Narwhal</name>
    <name type="synonym">Ceratodon monodon</name>
    <dbReference type="NCBI Taxonomy" id="40151"/>
    <lineage>
        <taxon>Eukaryota</taxon>
        <taxon>Metazoa</taxon>
        <taxon>Chordata</taxon>
        <taxon>Craniata</taxon>
        <taxon>Vertebrata</taxon>
        <taxon>Euteleostomi</taxon>
        <taxon>Mammalia</taxon>
        <taxon>Eutheria</taxon>
        <taxon>Laurasiatheria</taxon>
        <taxon>Artiodactyla</taxon>
        <taxon>Whippomorpha</taxon>
        <taxon>Cetacea</taxon>
        <taxon>Odontoceti</taxon>
        <taxon>Monodontidae</taxon>
        <taxon>Monodon</taxon>
    </lineage>
</organism>
<gene>
    <name evidence="1" type="ORF">EI555_000891</name>
</gene>
<accession>A0A4U1FJ53</accession>
<feature type="non-terminal residue" evidence="1">
    <location>
        <position position="179"/>
    </location>
</feature>
<dbReference type="Proteomes" id="UP000308365">
    <property type="component" value="Unassembled WGS sequence"/>
</dbReference>
<evidence type="ECO:0000313" key="1">
    <source>
        <dbReference type="EMBL" id="TKC49627.1"/>
    </source>
</evidence>
<comment type="caution">
    <text evidence="1">The sequence shown here is derived from an EMBL/GenBank/DDBJ whole genome shotgun (WGS) entry which is preliminary data.</text>
</comment>
<name>A0A4U1FJ53_MONMO</name>
<evidence type="ECO:0000313" key="2">
    <source>
        <dbReference type="Proteomes" id="UP000308365"/>
    </source>
</evidence>
<feature type="non-terminal residue" evidence="1">
    <location>
        <position position="1"/>
    </location>
</feature>
<dbReference type="EMBL" id="RWIC01000114">
    <property type="protein sequence ID" value="TKC49627.1"/>
    <property type="molecule type" value="Genomic_DNA"/>
</dbReference>
<reference evidence="2" key="1">
    <citation type="journal article" date="2019" name="IScience">
        <title>Narwhal Genome Reveals Long-Term Low Genetic Diversity despite Current Large Abundance Size.</title>
        <authorList>
            <person name="Westbury M.V."/>
            <person name="Petersen B."/>
            <person name="Garde E."/>
            <person name="Heide-Jorgensen M.P."/>
            <person name="Lorenzen E.D."/>
        </authorList>
    </citation>
    <scope>NUCLEOTIDE SEQUENCE [LARGE SCALE GENOMIC DNA]</scope>
</reference>
<dbReference type="AlphaFoldDB" id="A0A4U1FJ53"/>
<proteinExistence type="predicted"/>
<protein>
    <submittedName>
        <fullName evidence="1">Uncharacterized protein</fullName>
    </submittedName>
</protein>